<gene>
    <name evidence="8" type="ORF">I7X39_17495</name>
</gene>
<feature type="domain" description="ResB-like" evidence="7">
    <location>
        <begin position="16"/>
        <end position="624"/>
    </location>
</feature>
<evidence type="ECO:0000256" key="2">
    <source>
        <dbReference type="ARBA" id="ARBA00022692"/>
    </source>
</evidence>
<evidence type="ECO:0000256" key="4">
    <source>
        <dbReference type="ARBA" id="ARBA00022989"/>
    </source>
</evidence>
<dbReference type="Pfam" id="PF05140">
    <property type="entry name" value="ResB"/>
    <property type="match status" value="1"/>
</dbReference>
<protein>
    <submittedName>
        <fullName evidence="8">Cytochrome c biogenesis protein ResB</fullName>
    </submittedName>
</protein>
<dbReference type="EMBL" id="JAEDAK010000014">
    <property type="protein sequence ID" value="MBH9578690.1"/>
    <property type="molecule type" value="Genomic_DNA"/>
</dbReference>
<keyword evidence="2 6" id="KW-0812">Transmembrane</keyword>
<keyword evidence="3" id="KW-0201">Cytochrome c-type biogenesis</keyword>
<dbReference type="RefSeq" id="WP_198112462.1">
    <property type="nucleotide sequence ID" value="NZ_JAEDAK010000014.1"/>
</dbReference>
<dbReference type="InterPro" id="IPR023494">
    <property type="entry name" value="Cyt_c_bgen_Ccs1/CcsB/ResB"/>
</dbReference>
<name>A0A931NJI9_9BURK</name>
<evidence type="ECO:0000256" key="5">
    <source>
        <dbReference type="ARBA" id="ARBA00023136"/>
    </source>
</evidence>
<organism evidence="8 9">
    <name type="scientific">Inhella proteolytica</name>
    <dbReference type="NCBI Taxonomy" id="2795029"/>
    <lineage>
        <taxon>Bacteria</taxon>
        <taxon>Pseudomonadati</taxon>
        <taxon>Pseudomonadota</taxon>
        <taxon>Betaproteobacteria</taxon>
        <taxon>Burkholderiales</taxon>
        <taxon>Sphaerotilaceae</taxon>
        <taxon>Inhella</taxon>
    </lineage>
</organism>
<dbReference type="Proteomes" id="UP000613266">
    <property type="component" value="Unassembled WGS sequence"/>
</dbReference>
<dbReference type="GO" id="GO:0017004">
    <property type="term" value="P:cytochrome complex assembly"/>
    <property type="evidence" value="ECO:0007669"/>
    <property type="project" value="UniProtKB-KW"/>
</dbReference>
<keyword evidence="4 6" id="KW-1133">Transmembrane helix</keyword>
<evidence type="ECO:0000259" key="7">
    <source>
        <dbReference type="Pfam" id="PF05140"/>
    </source>
</evidence>
<evidence type="ECO:0000256" key="1">
    <source>
        <dbReference type="ARBA" id="ARBA00004141"/>
    </source>
</evidence>
<sequence>MKPGWAGRAWRALGSMRFAVALLALVATAASVGTWVEQLQVEPLYVQRFGLLQARVVKLLGLDDVFHAAWFLALLGFLALSTGLCVWRNTPKMLREFADFKTGLAFRQLSRLPGARVLELRDPGRARHVALRVLEAAGFQVRDHSADGALALTARAGHWRRIGYVATHLAVVVICVGGLLDANPLQQWQRWRGSLVPSPAHMAVAQAVDEAARDPARVASSGAFRGAVQLAPGQRTQHAAVPVAEGFVLRRLPVALALESFHIDYHPSGQPKDFISELRALEPVSGQVLARLRVGMNAPAQYGGLQIYQSGFDDAGTRLQAELLEDGGHRRVPITARVGAAQPVMVEGQPWTLEPSSFRLKNVLPETEAADADWRATFLSGPRATPVRDLGPSLTLTLRDAAGQGVTQTAYVEPLHWDGRAYAVLGIERAGADTRWLRLPLDADGRLDRYTQLLASLRQPETRAALARKLVGAQRPQATHEVVARALDRAAADFLAKGLPGLAGLADVGGGPERAALFDLLLRAGVLAVLEAEPACPPVQARQFVGDALAAYDAWLGGGRPPLLRPLQAEPVTATVLQVAQAPGAPIVYAGMGLLALGVALMVLQRERRVWIRGDGAGRVVLACTGLQGAVPGDGQWIEELLAAWAAPRMGDGNR</sequence>
<dbReference type="GO" id="GO:0016020">
    <property type="term" value="C:membrane"/>
    <property type="evidence" value="ECO:0007669"/>
    <property type="project" value="UniProtKB-SubCell"/>
</dbReference>
<feature type="transmembrane region" description="Helical" evidence="6">
    <location>
        <begin position="68"/>
        <end position="87"/>
    </location>
</feature>
<dbReference type="AlphaFoldDB" id="A0A931NJI9"/>
<comment type="subcellular location">
    <subcellularLocation>
        <location evidence="1">Membrane</location>
        <topology evidence="1">Multi-pass membrane protein</topology>
    </subcellularLocation>
</comment>
<evidence type="ECO:0000313" key="9">
    <source>
        <dbReference type="Proteomes" id="UP000613266"/>
    </source>
</evidence>
<keyword evidence="5 6" id="KW-0472">Membrane</keyword>
<dbReference type="PANTHER" id="PTHR31566">
    <property type="entry name" value="CYTOCHROME C BIOGENESIS PROTEIN CCS1, CHLOROPLASTIC"/>
    <property type="match status" value="1"/>
</dbReference>
<evidence type="ECO:0000313" key="8">
    <source>
        <dbReference type="EMBL" id="MBH9578690.1"/>
    </source>
</evidence>
<dbReference type="PANTHER" id="PTHR31566:SF0">
    <property type="entry name" value="CYTOCHROME C BIOGENESIS PROTEIN CCS1, CHLOROPLASTIC"/>
    <property type="match status" value="1"/>
</dbReference>
<evidence type="ECO:0000256" key="6">
    <source>
        <dbReference type="SAM" id="Phobius"/>
    </source>
</evidence>
<reference evidence="8" key="1">
    <citation type="submission" date="2020-12" db="EMBL/GenBank/DDBJ databases">
        <title>The genome sequence of Inhella sp. 1Y17.</title>
        <authorList>
            <person name="Liu Y."/>
        </authorList>
    </citation>
    <scope>NUCLEOTIDE SEQUENCE</scope>
    <source>
        <strain evidence="8">1Y17</strain>
    </source>
</reference>
<proteinExistence type="predicted"/>
<feature type="transmembrane region" description="Helical" evidence="6">
    <location>
        <begin position="162"/>
        <end position="180"/>
    </location>
</feature>
<evidence type="ECO:0000256" key="3">
    <source>
        <dbReference type="ARBA" id="ARBA00022748"/>
    </source>
</evidence>
<comment type="caution">
    <text evidence="8">The sequence shown here is derived from an EMBL/GenBank/DDBJ whole genome shotgun (WGS) entry which is preliminary data.</text>
</comment>
<accession>A0A931NJI9</accession>
<keyword evidence="9" id="KW-1185">Reference proteome</keyword>
<dbReference type="InterPro" id="IPR007816">
    <property type="entry name" value="ResB-like_domain"/>
</dbReference>
<feature type="transmembrane region" description="Helical" evidence="6">
    <location>
        <begin position="587"/>
        <end position="604"/>
    </location>
</feature>